<organism evidence="3 4">
    <name type="scientific">Gymnopilus dilepis</name>
    <dbReference type="NCBI Taxonomy" id="231916"/>
    <lineage>
        <taxon>Eukaryota</taxon>
        <taxon>Fungi</taxon>
        <taxon>Dikarya</taxon>
        <taxon>Basidiomycota</taxon>
        <taxon>Agaricomycotina</taxon>
        <taxon>Agaricomycetes</taxon>
        <taxon>Agaricomycetidae</taxon>
        <taxon>Agaricales</taxon>
        <taxon>Agaricineae</taxon>
        <taxon>Hymenogastraceae</taxon>
        <taxon>Gymnopilus</taxon>
    </lineage>
</organism>
<feature type="region of interest" description="Disordered" evidence="1">
    <location>
        <begin position="303"/>
        <end position="334"/>
    </location>
</feature>
<dbReference type="GO" id="GO:0003700">
    <property type="term" value="F:DNA-binding transcription factor activity"/>
    <property type="evidence" value="ECO:0007669"/>
    <property type="project" value="InterPro"/>
</dbReference>
<dbReference type="InterPro" id="IPR004827">
    <property type="entry name" value="bZIP"/>
</dbReference>
<evidence type="ECO:0000259" key="2">
    <source>
        <dbReference type="PROSITE" id="PS00036"/>
    </source>
</evidence>
<dbReference type="PROSITE" id="PS00036">
    <property type="entry name" value="BZIP_BASIC"/>
    <property type="match status" value="1"/>
</dbReference>
<dbReference type="InParanoid" id="A0A409WF44"/>
<name>A0A409WF44_9AGAR</name>
<evidence type="ECO:0000313" key="3">
    <source>
        <dbReference type="EMBL" id="PPQ77103.1"/>
    </source>
</evidence>
<protein>
    <recommendedName>
        <fullName evidence="2">BZIP domain-containing protein</fullName>
    </recommendedName>
</protein>
<proteinExistence type="predicted"/>
<accession>A0A409WF44</accession>
<gene>
    <name evidence="3" type="ORF">CVT26_004520</name>
</gene>
<reference evidence="3 4" key="1">
    <citation type="journal article" date="2018" name="Evol. Lett.">
        <title>Horizontal gene cluster transfer increased hallucinogenic mushroom diversity.</title>
        <authorList>
            <person name="Reynolds H.T."/>
            <person name="Vijayakumar V."/>
            <person name="Gluck-Thaler E."/>
            <person name="Korotkin H.B."/>
            <person name="Matheny P.B."/>
            <person name="Slot J.C."/>
        </authorList>
    </citation>
    <scope>NUCLEOTIDE SEQUENCE [LARGE SCALE GENOMIC DNA]</scope>
    <source>
        <strain evidence="3 4">SRW20</strain>
    </source>
</reference>
<evidence type="ECO:0000313" key="4">
    <source>
        <dbReference type="Proteomes" id="UP000284706"/>
    </source>
</evidence>
<keyword evidence="4" id="KW-1185">Reference proteome</keyword>
<dbReference type="STRING" id="231916.A0A409WF44"/>
<dbReference type="EMBL" id="NHYE01005092">
    <property type="protein sequence ID" value="PPQ77103.1"/>
    <property type="molecule type" value="Genomic_DNA"/>
</dbReference>
<dbReference type="Gene3D" id="1.20.5.170">
    <property type="match status" value="1"/>
</dbReference>
<dbReference type="CDD" id="cd14686">
    <property type="entry name" value="bZIP"/>
    <property type="match status" value="1"/>
</dbReference>
<comment type="caution">
    <text evidence="3">The sequence shown here is derived from an EMBL/GenBank/DDBJ whole genome shotgun (WGS) entry which is preliminary data.</text>
</comment>
<feature type="region of interest" description="Disordered" evidence="1">
    <location>
        <begin position="1"/>
        <end position="21"/>
    </location>
</feature>
<dbReference type="OrthoDB" id="2285533at2759"/>
<feature type="region of interest" description="Disordered" evidence="1">
    <location>
        <begin position="231"/>
        <end position="252"/>
    </location>
</feature>
<feature type="domain" description="BZIP" evidence="2">
    <location>
        <begin position="26"/>
        <end position="40"/>
    </location>
</feature>
<evidence type="ECO:0000256" key="1">
    <source>
        <dbReference type="SAM" id="MobiDB-lite"/>
    </source>
</evidence>
<dbReference type="Proteomes" id="UP000284706">
    <property type="component" value="Unassembled WGS sequence"/>
</dbReference>
<sequence length="334" mass="37352">MQPTASEGDPSIVGEGTMPPSAIISRRKSNAQAQAEFRARRNAYITALEETIERLENILVYHQDLWRESQAEVLELQQENERLRSDLNLNLPWNQANSLLEADHSGTNIVPSLQPHAHLTPYPPSSFIAFGDPLLQAEMSAAGRMQCDFKTTTPASCDWTPYPLVCYNKPGDLSDMLHTPPEILVPTAHGGFTTNHGAWALPFLEPSISSVRDSPIIFPLPCRERLQGGAGSHHLPQCGTQQADSEISCRPESTVDKPIVVSETYLEDKRPRTQSPRRREFFPATPPSTIEVIRAQFFDPKRKRSRRVELRTGSKHARNLNTYDAQARPGRGEN</sequence>
<dbReference type="AlphaFoldDB" id="A0A409WF44"/>